<dbReference type="GO" id="GO:0032153">
    <property type="term" value="C:cell division site"/>
    <property type="evidence" value="ECO:0007669"/>
    <property type="project" value="TreeGrafter"/>
</dbReference>
<evidence type="ECO:0000256" key="6">
    <source>
        <dbReference type="ARBA" id="ARBA00023306"/>
    </source>
</evidence>
<dbReference type="InterPro" id="IPR053712">
    <property type="entry name" value="Bac_CellDiv_Activator"/>
</dbReference>
<evidence type="ECO:0000256" key="1">
    <source>
        <dbReference type="ARBA" id="ARBA00004496"/>
    </source>
</evidence>
<protein>
    <recommendedName>
        <fullName evidence="2">Cell division protein ZapA</fullName>
    </recommendedName>
    <alternativeName>
        <fullName evidence="9">Z ring-associated protein ZapA</fullName>
    </alternativeName>
</protein>
<comment type="caution">
    <text evidence="10">The sequence shown here is derived from an EMBL/GenBank/DDBJ whole genome shotgun (WGS) entry which is preliminary data.</text>
</comment>
<evidence type="ECO:0000256" key="2">
    <source>
        <dbReference type="ARBA" id="ARBA00015195"/>
    </source>
</evidence>
<evidence type="ECO:0000256" key="5">
    <source>
        <dbReference type="ARBA" id="ARBA00023210"/>
    </source>
</evidence>
<dbReference type="Gene3D" id="6.10.250.790">
    <property type="match status" value="1"/>
</dbReference>
<dbReference type="PANTHER" id="PTHR34981">
    <property type="entry name" value="CELL DIVISION PROTEIN ZAPA"/>
    <property type="match status" value="1"/>
</dbReference>
<comment type="subcellular location">
    <subcellularLocation>
        <location evidence="1">Cytoplasm</location>
    </subcellularLocation>
</comment>
<evidence type="ECO:0000256" key="8">
    <source>
        <dbReference type="ARBA" id="ARBA00026068"/>
    </source>
</evidence>
<evidence type="ECO:0000313" key="10">
    <source>
        <dbReference type="EMBL" id="MBB5063366.1"/>
    </source>
</evidence>
<dbReference type="AlphaFoldDB" id="A0A7W7ZNQ1"/>
<dbReference type="GO" id="GO:0043093">
    <property type="term" value="P:FtsZ-dependent cytokinesis"/>
    <property type="evidence" value="ECO:0007669"/>
    <property type="project" value="TreeGrafter"/>
</dbReference>
<dbReference type="GO" id="GO:0030428">
    <property type="term" value="C:cell septum"/>
    <property type="evidence" value="ECO:0007669"/>
    <property type="project" value="TreeGrafter"/>
</dbReference>
<comment type="subunit">
    <text evidence="8">Homodimer. Interacts with FtsZ.</text>
</comment>
<sequence length="121" mass="12863">MQQRSAAEVSRSELAAQAAGAVVVEIYDQVYQLRGTDPAYIEKLAGIVDAKMRAVSAHGATVDSLRVAVLAALNIADELVALRARFDTLNSSLNQAQSSTRTRAGSLMGMLDEVLTERKAG</sequence>
<evidence type="ECO:0000256" key="9">
    <source>
        <dbReference type="ARBA" id="ARBA00033158"/>
    </source>
</evidence>
<dbReference type="PANTHER" id="PTHR34981:SF1">
    <property type="entry name" value="CELL DIVISION PROTEIN ZAPA"/>
    <property type="match status" value="1"/>
</dbReference>
<evidence type="ECO:0000256" key="4">
    <source>
        <dbReference type="ARBA" id="ARBA00022618"/>
    </source>
</evidence>
<name>A0A7W7ZNQ1_9BACT</name>
<organism evidence="10 11">
    <name type="scientific">Granulicella mallensis</name>
    <dbReference type="NCBI Taxonomy" id="940614"/>
    <lineage>
        <taxon>Bacteria</taxon>
        <taxon>Pseudomonadati</taxon>
        <taxon>Acidobacteriota</taxon>
        <taxon>Terriglobia</taxon>
        <taxon>Terriglobales</taxon>
        <taxon>Acidobacteriaceae</taxon>
        <taxon>Granulicella</taxon>
    </lineage>
</organism>
<dbReference type="EMBL" id="JACHIO010000006">
    <property type="protein sequence ID" value="MBB5063366.1"/>
    <property type="molecule type" value="Genomic_DNA"/>
</dbReference>
<dbReference type="GO" id="GO:0000921">
    <property type="term" value="P:septin ring assembly"/>
    <property type="evidence" value="ECO:0007669"/>
    <property type="project" value="TreeGrafter"/>
</dbReference>
<accession>A0A7W7ZNQ1</accession>
<reference evidence="10 11" key="1">
    <citation type="submission" date="2020-08" db="EMBL/GenBank/DDBJ databases">
        <title>Genomic Encyclopedia of Type Strains, Phase IV (KMG-V): Genome sequencing to study the core and pangenomes of soil and plant-associated prokaryotes.</title>
        <authorList>
            <person name="Whitman W."/>
        </authorList>
    </citation>
    <scope>NUCLEOTIDE SEQUENCE [LARGE SCALE GENOMIC DNA]</scope>
    <source>
        <strain evidence="10 11">X5P3</strain>
    </source>
</reference>
<evidence type="ECO:0000256" key="3">
    <source>
        <dbReference type="ARBA" id="ARBA00022490"/>
    </source>
</evidence>
<comment type="function">
    <text evidence="7">Activator of cell division through the inhibition of FtsZ GTPase activity, therefore promoting FtsZ assembly into bundles of protofilaments necessary for the formation of the division Z ring. It is recruited early at mid-cell but it is not essential for cell division.</text>
</comment>
<dbReference type="GO" id="GO:0000917">
    <property type="term" value="P:division septum assembly"/>
    <property type="evidence" value="ECO:0007669"/>
    <property type="project" value="UniProtKB-KW"/>
</dbReference>
<dbReference type="Pfam" id="PF05164">
    <property type="entry name" value="ZapA"/>
    <property type="match status" value="1"/>
</dbReference>
<dbReference type="InterPro" id="IPR007838">
    <property type="entry name" value="Cell_div_ZapA-like"/>
</dbReference>
<dbReference type="InterPro" id="IPR036192">
    <property type="entry name" value="Cell_div_ZapA-like_sf"/>
</dbReference>
<gene>
    <name evidence="10" type="ORF">HDF15_001708</name>
</gene>
<keyword evidence="6" id="KW-0131">Cell cycle</keyword>
<evidence type="ECO:0000313" key="11">
    <source>
        <dbReference type="Proteomes" id="UP000584867"/>
    </source>
</evidence>
<keyword evidence="4 10" id="KW-0132">Cell division</keyword>
<dbReference type="RefSeq" id="WP_184254493.1">
    <property type="nucleotide sequence ID" value="NZ_JACHIO010000006.1"/>
</dbReference>
<evidence type="ECO:0000256" key="7">
    <source>
        <dbReference type="ARBA" id="ARBA00024910"/>
    </source>
</evidence>
<dbReference type="Proteomes" id="UP000584867">
    <property type="component" value="Unassembled WGS sequence"/>
</dbReference>
<dbReference type="SUPFAM" id="SSF102829">
    <property type="entry name" value="Cell division protein ZapA-like"/>
    <property type="match status" value="1"/>
</dbReference>
<proteinExistence type="predicted"/>
<dbReference type="GO" id="GO:0005829">
    <property type="term" value="C:cytosol"/>
    <property type="evidence" value="ECO:0007669"/>
    <property type="project" value="TreeGrafter"/>
</dbReference>
<keyword evidence="3" id="KW-0963">Cytoplasm</keyword>
<keyword evidence="5" id="KW-0717">Septation</keyword>